<protein>
    <submittedName>
        <fullName evidence="2">Uncharacterized protein</fullName>
    </submittedName>
</protein>
<dbReference type="EMBL" id="JAADJZ010000013">
    <property type="protein sequence ID" value="KAF2870748.1"/>
    <property type="molecule type" value="Genomic_DNA"/>
</dbReference>
<feature type="compositionally biased region" description="Acidic residues" evidence="1">
    <location>
        <begin position="98"/>
        <end position="112"/>
    </location>
</feature>
<reference evidence="2 3" key="1">
    <citation type="submission" date="2020-01" db="EMBL/GenBank/DDBJ databases">
        <authorList>
            <consortium name="DOE Joint Genome Institute"/>
            <person name="Haridas S."/>
            <person name="Albert R."/>
            <person name="Binder M."/>
            <person name="Bloem J."/>
            <person name="Labutti K."/>
            <person name="Salamov A."/>
            <person name="Andreopoulos B."/>
            <person name="Baker S.E."/>
            <person name="Barry K."/>
            <person name="Bills G."/>
            <person name="Bluhm B.H."/>
            <person name="Cannon C."/>
            <person name="Castanera R."/>
            <person name="Culley D.E."/>
            <person name="Daum C."/>
            <person name="Ezra D."/>
            <person name="Gonzalez J.B."/>
            <person name="Henrissat B."/>
            <person name="Kuo A."/>
            <person name="Liang C."/>
            <person name="Lipzen A."/>
            <person name="Lutzoni F."/>
            <person name="Magnuson J."/>
            <person name="Mondo S."/>
            <person name="Nolan M."/>
            <person name="Ohm R."/>
            <person name="Pangilinan J."/>
            <person name="Park H.-J.H."/>
            <person name="Ramirez L."/>
            <person name="Alfaro M."/>
            <person name="Sun H."/>
            <person name="Tritt A."/>
            <person name="Yoshinaga Y."/>
            <person name="Zwiers L.-H.L."/>
            <person name="Turgeon B.G."/>
            <person name="Goodwin S.B."/>
            <person name="Spatafora J.W."/>
            <person name="Crous P.W."/>
            <person name="Grigoriev I.V."/>
        </authorList>
    </citation>
    <scope>NUCLEOTIDE SEQUENCE [LARGE SCALE GENOMIC DNA]</scope>
    <source>
        <strain evidence="2 3">CBS 611.86</strain>
    </source>
</reference>
<keyword evidence="3" id="KW-1185">Reference proteome</keyword>
<sequence length="273" mass="30918">MHSRPGKAKHSEWELDVLVHVLTKKYVNSNGDSDFTGPDAIQCRALKQACDIVGFQMYIGTFHRRAEGGTTLSDLESDSGETEYDSDGNEIERSDNAGESDENDDNDDESDESDHGSEGSCECYFPIDDPEIDEDDPNIDPSEITYCGIHGVRDTRGREDDRFRFCPSEADLLQERYFDGQKPDSQMCSRFGSTDWWKRTALIIVPKSVVNSPTRVLDSKWEDDLLRGMKGLLLMVRLNVPKKKDSPQKTEELMDDFCLQSYGSCTARLMRIL</sequence>
<feature type="compositionally biased region" description="Acidic residues" evidence="1">
    <location>
        <begin position="75"/>
        <end position="89"/>
    </location>
</feature>
<comment type="caution">
    <text evidence="2">The sequence shown here is derived from an EMBL/GenBank/DDBJ whole genome shotgun (WGS) entry which is preliminary data.</text>
</comment>
<name>A0A7C8I4P0_9PLEO</name>
<accession>A0A7C8I4P0</accession>
<proteinExistence type="predicted"/>
<feature type="compositionally biased region" description="Acidic residues" evidence="1">
    <location>
        <begin position="128"/>
        <end position="138"/>
    </location>
</feature>
<dbReference type="Proteomes" id="UP000481861">
    <property type="component" value="Unassembled WGS sequence"/>
</dbReference>
<dbReference type="AlphaFoldDB" id="A0A7C8I4P0"/>
<gene>
    <name evidence="2" type="ORF">BDV95DRAFT_574536</name>
</gene>
<organism evidence="2 3">
    <name type="scientific">Massariosphaeria phaeospora</name>
    <dbReference type="NCBI Taxonomy" id="100035"/>
    <lineage>
        <taxon>Eukaryota</taxon>
        <taxon>Fungi</taxon>
        <taxon>Dikarya</taxon>
        <taxon>Ascomycota</taxon>
        <taxon>Pezizomycotina</taxon>
        <taxon>Dothideomycetes</taxon>
        <taxon>Pleosporomycetidae</taxon>
        <taxon>Pleosporales</taxon>
        <taxon>Pleosporales incertae sedis</taxon>
        <taxon>Massariosphaeria</taxon>
    </lineage>
</organism>
<evidence type="ECO:0000313" key="3">
    <source>
        <dbReference type="Proteomes" id="UP000481861"/>
    </source>
</evidence>
<feature type="region of interest" description="Disordered" evidence="1">
    <location>
        <begin position="70"/>
        <end position="139"/>
    </location>
</feature>
<evidence type="ECO:0000313" key="2">
    <source>
        <dbReference type="EMBL" id="KAF2870748.1"/>
    </source>
</evidence>
<evidence type="ECO:0000256" key="1">
    <source>
        <dbReference type="SAM" id="MobiDB-lite"/>
    </source>
</evidence>